<proteinExistence type="predicted"/>
<dbReference type="STRING" id="222891.NSE_0326"/>
<gene>
    <name evidence="1" type="ordered locus">NSE_0326</name>
</gene>
<name>Q2GE81_EHRS3</name>
<dbReference type="HOGENOM" id="CLU_2410217_0_0_5"/>
<keyword evidence="2" id="KW-1185">Reference proteome</keyword>
<dbReference type="Proteomes" id="UP000001942">
    <property type="component" value="Chromosome"/>
</dbReference>
<evidence type="ECO:0000313" key="2">
    <source>
        <dbReference type="Proteomes" id="UP000001942"/>
    </source>
</evidence>
<dbReference type="AlphaFoldDB" id="Q2GE81"/>
<evidence type="ECO:0000313" key="1">
    <source>
        <dbReference type="EMBL" id="ABD45811.1"/>
    </source>
</evidence>
<organism evidence="1 2">
    <name type="scientific">Ehrlichia sennetsu (strain ATCC VR-367 / Miyayama)</name>
    <name type="common">Neorickettsia sennetsu</name>
    <dbReference type="NCBI Taxonomy" id="222891"/>
    <lineage>
        <taxon>Bacteria</taxon>
        <taxon>Pseudomonadati</taxon>
        <taxon>Pseudomonadota</taxon>
        <taxon>Alphaproteobacteria</taxon>
        <taxon>Rickettsiales</taxon>
        <taxon>Anaplasmataceae</taxon>
        <taxon>Ehrlichia</taxon>
    </lineage>
</organism>
<sequence length="92" mass="10590">MGYYNLKKMLCKSEKPNNSLKNTPCRNHLGLFLHEAKEKLPTNGEPSVLTFLSRAQAPKSQYKINEPLYRATSVRSEKTLSKVSHKRQTPMR</sequence>
<reference evidence="1 2" key="1">
    <citation type="journal article" date="2006" name="PLoS Genet.">
        <title>Comparative genomics of emerging human ehrlichiosis agents.</title>
        <authorList>
            <person name="Dunning Hotopp J.C."/>
            <person name="Lin M."/>
            <person name="Madupu R."/>
            <person name="Crabtree J."/>
            <person name="Angiuoli S.V."/>
            <person name="Eisen J.A."/>
            <person name="Seshadri R."/>
            <person name="Ren Q."/>
            <person name="Wu M."/>
            <person name="Utterback T.R."/>
            <person name="Smith S."/>
            <person name="Lewis M."/>
            <person name="Khouri H."/>
            <person name="Zhang C."/>
            <person name="Niu H."/>
            <person name="Lin Q."/>
            <person name="Ohashi N."/>
            <person name="Zhi N."/>
            <person name="Nelson W."/>
            <person name="Brinkac L.M."/>
            <person name="Dodson R.J."/>
            <person name="Rosovitz M.J."/>
            <person name="Sundaram J."/>
            <person name="Daugherty S.C."/>
            <person name="Davidsen T."/>
            <person name="Durkin A.S."/>
            <person name="Gwinn M."/>
            <person name="Haft D.H."/>
            <person name="Selengut J.D."/>
            <person name="Sullivan S.A."/>
            <person name="Zafar N."/>
            <person name="Zhou L."/>
            <person name="Benahmed F."/>
            <person name="Forberger H."/>
            <person name="Halpin R."/>
            <person name="Mulligan S."/>
            <person name="Robinson J."/>
            <person name="White O."/>
            <person name="Rikihisa Y."/>
            <person name="Tettelin H."/>
        </authorList>
    </citation>
    <scope>NUCLEOTIDE SEQUENCE [LARGE SCALE GENOMIC DNA]</scope>
    <source>
        <strain evidence="2">ATCC VR-367 / Miyayama</strain>
    </source>
</reference>
<dbReference type="EMBL" id="CP000237">
    <property type="protein sequence ID" value="ABD45811.1"/>
    <property type="molecule type" value="Genomic_DNA"/>
</dbReference>
<protein>
    <submittedName>
        <fullName evidence="1">Uncharacterized protein</fullName>
    </submittedName>
</protein>
<accession>Q2GE81</accession>
<dbReference type="KEGG" id="nse:NSE_0326"/>